<feature type="domain" description="DyP dimeric alpha+beta barrel" evidence="7">
    <location>
        <begin position="81"/>
        <end position="166"/>
    </location>
</feature>
<name>A0ABU9CN12_9BURK</name>
<dbReference type="PANTHER" id="PTHR30521:SF5">
    <property type="entry name" value="BLR4509 PROTEIN"/>
    <property type="match status" value="1"/>
</dbReference>
<reference evidence="8 9" key="1">
    <citation type="submission" date="2024-04" db="EMBL/GenBank/DDBJ databases">
        <title>Novel species of the genus Ideonella isolated from streams.</title>
        <authorList>
            <person name="Lu H."/>
        </authorList>
    </citation>
    <scope>NUCLEOTIDE SEQUENCE [LARGE SCALE GENOMIC DNA]</scope>
    <source>
        <strain evidence="8 9">DXS22W</strain>
    </source>
</reference>
<feature type="region of interest" description="Disordered" evidence="6">
    <location>
        <begin position="358"/>
        <end position="383"/>
    </location>
</feature>
<dbReference type="InterPro" id="IPR011008">
    <property type="entry name" value="Dimeric_a/b-barrel"/>
</dbReference>
<comment type="cofactor">
    <cofactor evidence="1">
        <name>heme b</name>
        <dbReference type="ChEBI" id="CHEBI:60344"/>
    </cofactor>
</comment>
<accession>A0ABU9CN12</accession>
<dbReference type="PROSITE" id="PS51404">
    <property type="entry name" value="DYP_PEROXIDASE"/>
    <property type="match status" value="1"/>
</dbReference>
<evidence type="ECO:0000313" key="8">
    <source>
        <dbReference type="EMBL" id="MEK8051982.1"/>
    </source>
</evidence>
<dbReference type="PANTHER" id="PTHR30521">
    <property type="entry name" value="DEFERROCHELATASE/PEROXIDASE"/>
    <property type="match status" value="1"/>
</dbReference>
<keyword evidence="9" id="KW-1185">Reference proteome</keyword>
<keyword evidence="2" id="KW-0575">Peroxidase</keyword>
<keyword evidence="3" id="KW-0479">Metal-binding</keyword>
<evidence type="ECO:0000256" key="5">
    <source>
        <dbReference type="ARBA" id="ARBA00023004"/>
    </source>
</evidence>
<keyword evidence="4" id="KW-0560">Oxidoreductase</keyword>
<dbReference type="SUPFAM" id="SSF54909">
    <property type="entry name" value="Dimeric alpha+beta barrel"/>
    <property type="match status" value="1"/>
</dbReference>
<evidence type="ECO:0000256" key="3">
    <source>
        <dbReference type="ARBA" id="ARBA00022723"/>
    </source>
</evidence>
<evidence type="ECO:0000256" key="2">
    <source>
        <dbReference type="ARBA" id="ARBA00022559"/>
    </source>
</evidence>
<dbReference type="Pfam" id="PF21105">
    <property type="entry name" value="DyP_N"/>
    <property type="match status" value="1"/>
</dbReference>
<sequence>MSAPAPKPATHPGWLPLPAEAGVQQLPVYGYGYQRNAQLLLEITDGAAARRWLGAVLARGWLGTEALREISGAPREAIGWALNLGLSFGGLQALGLPGRLQALLRQYAPAFSEGAVPRAARRLGDTGDNAPPHWEPAFGHRVAHLLLTLHADSLHTLDARIADLRTLDGAEGLAGWARGRSAGQHMHNDDGRRIVHFGYVDGISNPRMTGLHKPKDGQPPRHAPGELLLGHANDDGANPWRLPEAPAAAQFFRHASFGAYRKIAQDEAAFHAQAERVARELGESPEWVMAKWCGRWRDGRLMRAPGTDAAEASQSGALYNGFDFKDDPRGEGCPMGSHLRRMNPRSDPLVQNKRRPLMRRGMPYGPRWTPDAAATPSPRDDQRNAAERGLLGLFFCASLEDQFEHLLGAWADRNPLGPDHRGTAKDPLIGQHDDPNAWLEVPGAPGTPARRIRSLQPMVATRGTVYLLYLTQPALQALADGAAPSTPAATPGA</sequence>
<gene>
    <name evidence="8" type="ORF">AACH10_17150</name>
</gene>
<evidence type="ECO:0000256" key="4">
    <source>
        <dbReference type="ARBA" id="ARBA00023002"/>
    </source>
</evidence>
<dbReference type="Proteomes" id="UP001365405">
    <property type="component" value="Unassembled WGS sequence"/>
</dbReference>
<keyword evidence="5" id="KW-0408">Iron</keyword>
<organism evidence="8 9">
    <name type="scientific">Pseudaquabacterium inlustre</name>
    <dbReference type="NCBI Taxonomy" id="2984192"/>
    <lineage>
        <taxon>Bacteria</taxon>
        <taxon>Pseudomonadati</taxon>
        <taxon>Pseudomonadota</taxon>
        <taxon>Betaproteobacteria</taxon>
        <taxon>Burkholderiales</taxon>
        <taxon>Sphaerotilaceae</taxon>
        <taxon>Pseudaquabacterium</taxon>
    </lineage>
</organism>
<dbReference type="RefSeq" id="WP_341411674.1">
    <property type="nucleotide sequence ID" value="NZ_JBBUTH010000008.1"/>
</dbReference>
<evidence type="ECO:0000256" key="1">
    <source>
        <dbReference type="ARBA" id="ARBA00001970"/>
    </source>
</evidence>
<dbReference type="EMBL" id="JBBUTH010000008">
    <property type="protein sequence ID" value="MEK8051982.1"/>
    <property type="molecule type" value="Genomic_DNA"/>
</dbReference>
<proteinExistence type="predicted"/>
<dbReference type="InterPro" id="IPR006314">
    <property type="entry name" value="Dyp_peroxidase"/>
</dbReference>
<evidence type="ECO:0000256" key="6">
    <source>
        <dbReference type="SAM" id="MobiDB-lite"/>
    </source>
</evidence>
<protein>
    <recommendedName>
        <fullName evidence="7">DyP dimeric alpha+beta barrel domain-containing protein</fullName>
    </recommendedName>
</protein>
<comment type="caution">
    <text evidence="8">The sequence shown here is derived from an EMBL/GenBank/DDBJ whole genome shotgun (WGS) entry which is preliminary data.</text>
</comment>
<dbReference type="InterPro" id="IPR049509">
    <property type="entry name" value="DyP_N"/>
</dbReference>
<evidence type="ECO:0000259" key="7">
    <source>
        <dbReference type="Pfam" id="PF21105"/>
    </source>
</evidence>
<evidence type="ECO:0000313" key="9">
    <source>
        <dbReference type="Proteomes" id="UP001365405"/>
    </source>
</evidence>